<organism evidence="1 2">
    <name type="scientific">Ilumatobacter coccineus (strain NBRC 103263 / KCTC 29153 / YM16-304)</name>
    <dbReference type="NCBI Taxonomy" id="1313172"/>
    <lineage>
        <taxon>Bacteria</taxon>
        <taxon>Bacillati</taxon>
        <taxon>Actinomycetota</taxon>
        <taxon>Acidimicrobiia</taxon>
        <taxon>Acidimicrobiales</taxon>
        <taxon>Ilumatobacteraceae</taxon>
        <taxon>Ilumatobacter</taxon>
    </lineage>
</organism>
<dbReference type="KEGG" id="aym:YM304_30140"/>
<name>A0A6C7EFD8_ILUCY</name>
<dbReference type="Proteomes" id="UP000011863">
    <property type="component" value="Chromosome"/>
</dbReference>
<protein>
    <submittedName>
        <fullName evidence="1">Uncharacterized protein</fullName>
    </submittedName>
</protein>
<sequence>MTKLGAFVRENERPGRRVAELTFDAVVRPRVAAGVLLPRLEARARAAGASEALLARAAQLTETLGVRSSIATYRLLAAVASGNKSAMTPLLNKFQPDIPDQLMWDALELGGYDVEQVRHDDAADLVAFFEPEIRRGFVNDGFSQVFEWLLTNQRVPSESPALRPLLEALVTSAVERREQTEAENQLFSDATLRAVAADLFAQEGPPSCFLSGASLLAAAHPDVERARFGNIEFSTFGGVDGLVAGLPSAFTLVSRRGDHVVVRHTPTDALATVVCCRVDGGRLSHGDGRYTRWYTPFEVAAHDFGIGTFPGPSDTDRYLDERFGQWRTAPFFYDAVLDAPNTTIDRSLDGLLYVYSKMRDTFATGRRHYADEWSAIMRDRFGIEYSNFVPRGVPRKVLATPLTEREVDGRPIHLVVAAFDAVDAQFITWLDEQTSDGVFVVAGVVGHRLDGDANERLALANSLASVDHATLIETPDDLAEPIPGFAVATTTVHASIEMPVKR</sequence>
<keyword evidence="2" id="KW-1185">Reference proteome</keyword>
<gene>
    <name evidence="1" type="ORF">YM304_30140</name>
</gene>
<dbReference type="EMBL" id="AP012057">
    <property type="protein sequence ID" value="BAN03328.1"/>
    <property type="molecule type" value="Genomic_DNA"/>
</dbReference>
<dbReference type="RefSeq" id="WP_015442575.1">
    <property type="nucleotide sequence ID" value="NC_020520.1"/>
</dbReference>
<reference evidence="1 2" key="1">
    <citation type="journal article" date="2013" name="Int. J. Syst. Evol. Microbiol.">
        <title>Ilumatobacter nonamiense sp. nov. and Ilumatobacter coccineum sp. nov., isolated from seashore sand.</title>
        <authorList>
            <person name="Matsumoto A."/>
            <person name="Kasai H."/>
            <person name="Matsuo Y."/>
            <person name="Shizuri Y."/>
            <person name="Ichikawa N."/>
            <person name="Fujita N."/>
            <person name="Omura S."/>
            <person name="Takahashi Y."/>
        </authorList>
    </citation>
    <scope>NUCLEOTIDE SEQUENCE [LARGE SCALE GENOMIC DNA]</scope>
    <source>
        <strain evidence="2">NBRC 103263 / KCTC 29153 / YM16-304</strain>
    </source>
</reference>
<dbReference type="AlphaFoldDB" id="A0A6C7EFD8"/>
<accession>A0A6C7EFD8</accession>
<evidence type="ECO:0000313" key="2">
    <source>
        <dbReference type="Proteomes" id="UP000011863"/>
    </source>
</evidence>
<evidence type="ECO:0000313" key="1">
    <source>
        <dbReference type="EMBL" id="BAN03328.1"/>
    </source>
</evidence>
<proteinExistence type="predicted"/>